<dbReference type="PANTHER" id="PTHR33155">
    <property type="entry name" value="FANTASTIC FOUR-LIKE PROTEIN (DUF3049)"/>
    <property type="match status" value="1"/>
</dbReference>
<dbReference type="eggNOG" id="ENOG502S37I">
    <property type="taxonomic scope" value="Eukaryota"/>
</dbReference>
<dbReference type="PANTHER" id="PTHR33155:SF75">
    <property type="entry name" value="OS02G0750800 PROTEIN"/>
    <property type="match status" value="1"/>
</dbReference>
<dbReference type="STRING" id="29730.A0A0D2TUL8"/>
<organism evidence="4 5">
    <name type="scientific">Gossypium raimondii</name>
    <name type="common">Peruvian cotton</name>
    <name type="synonym">Gossypium klotzschianum subsp. raimondii</name>
    <dbReference type="NCBI Taxonomy" id="29730"/>
    <lineage>
        <taxon>Eukaryota</taxon>
        <taxon>Viridiplantae</taxon>
        <taxon>Streptophyta</taxon>
        <taxon>Embryophyta</taxon>
        <taxon>Tracheophyta</taxon>
        <taxon>Spermatophyta</taxon>
        <taxon>Magnoliopsida</taxon>
        <taxon>eudicotyledons</taxon>
        <taxon>Gunneridae</taxon>
        <taxon>Pentapetalae</taxon>
        <taxon>rosids</taxon>
        <taxon>malvids</taxon>
        <taxon>Malvales</taxon>
        <taxon>Malvaceae</taxon>
        <taxon>Malvoideae</taxon>
        <taxon>Gossypium</taxon>
    </lineage>
</organism>
<feature type="compositionally biased region" description="Basic residues" evidence="2">
    <location>
        <begin position="133"/>
        <end position="146"/>
    </location>
</feature>
<evidence type="ECO:0000256" key="1">
    <source>
        <dbReference type="ARBA" id="ARBA00008690"/>
    </source>
</evidence>
<sequence>MGFLDEDGLISKTRSMVLSLSNIISRSPTLSPMQVHECQCTASIYKQYLHLPGLKTLIYEYKSLQLLTPTLIIHSYTIPQSPSPSSLDFMSFRTHSASYSSWSSGMDDMLGTESGVYMIHSALKMITMDHKAKGPSKQRNKRKQGRPRVGEYPPPIPLLARTGNLPSHMPWILARYYSNGRLVLKEEKVKHHEYFEAYRENGRLILDLVPLDGSFRCCHTVFEETNAVEDDEEKEKEIELENLEFFQGYGELEKVEELDEETDDNDDDDTDDEDNGNVKHEASMTSALSVPEMCHWSETYGDPRKCLTYSGRFISEMNSVLSQC</sequence>
<dbReference type="OrthoDB" id="1928183at2759"/>
<dbReference type="OMA" id="FMSFRTH"/>
<evidence type="ECO:0000313" key="4">
    <source>
        <dbReference type="EMBL" id="KJB59136.1"/>
    </source>
</evidence>
<dbReference type="InterPro" id="IPR021410">
    <property type="entry name" value="FAF"/>
</dbReference>
<evidence type="ECO:0000313" key="5">
    <source>
        <dbReference type="Proteomes" id="UP000032304"/>
    </source>
</evidence>
<dbReference type="EMBL" id="CM001748">
    <property type="protein sequence ID" value="KJB59136.1"/>
    <property type="molecule type" value="Genomic_DNA"/>
</dbReference>
<feature type="region of interest" description="Disordered" evidence="2">
    <location>
        <begin position="130"/>
        <end position="155"/>
    </location>
</feature>
<accession>A0A0D2TUL8</accession>
<proteinExistence type="inferred from homology"/>
<reference evidence="4 5" key="1">
    <citation type="journal article" date="2012" name="Nature">
        <title>Repeated polyploidization of Gossypium genomes and the evolution of spinnable cotton fibres.</title>
        <authorList>
            <person name="Paterson A.H."/>
            <person name="Wendel J.F."/>
            <person name="Gundlach H."/>
            <person name="Guo H."/>
            <person name="Jenkins J."/>
            <person name="Jin D."/>
            <person name="Llewellyn D."/>
            <person name="Showmaker K.C."/>
            <person name="Shu S."/>
            <person name="Udall J."/>
            <person name="Yoo M.J."/>
            <person name="Byers R."/>
            <person name="Chen W."/>
            <person name="Doron-Faigenboim A."/>
            <person name="Duke M.V."/>
            <person name="Gong L."/>
            <person name="Grimwood J."/>
            <person name="Grover C."/>
            <person name="Grupp K."/>
            <person name="Hu G."/>
            <person name="Lee T.H."/>
            <person name="Li J."/>
            <person name="Lin L."/>
            <person name="Liu T."/>
            <person name="Marler B.S."/>
            <person name="Page J.T."/>
            <person name="Roberts A.W."/>
            <person name="Romanel E."/>
            <person name="Sanders W.S."/>
            <person name="Szadkowski E."/>
            <person name="Tan X."/>
            <person name="Tang H."/>
            <person name="Xu C."/>
            <person name="Wang J."/>
            <person name="Wang Z."/>
            <person name="Zhang D."/>
            <person name="Zhang L."/>
            <person name="Ashrafi H."/>
            <person name="Bedon F."/>
            <person name="Bowers J.E."/>
            <person name="Brubaker C.L."/>
            <person name="Chee P.W."/>
            <person name="Das S."/>
            <person name="Gingle A.R."/>
            <person name="Haigler C.H."/>
            <person name="Harker D."/>
            <person name="Hoffmann L.V."/>
            <person name="Hovav R."/>
            <person name="Jones D.C."/>
            <person name="Lemke C."/>
            <person name="Mansoor S."/>
            <person name="ur Rahman M."/>
            <person name="Rainville L.N."/>
            <person name="Rambani A."/>
            <person name="Reddy U.K."/>
            <person name="Rong J.K."/>
            <person name="Saranga Y."/>
            <person name="Scheffler B.E."/>
            <person name="Scheffler J.A."/>
            <person name="Stelly D.M."/>
            <person name="Triplett B.A."/>
            <person name="Van Deynze A."/>
            <person name="Vaslin M.F."/>
            <person name="Waghmare V.N."/>
            <person name="Walford S.A."/>
            <person name="Wright R.J."/>
            <person name="Zaki E.A."/>
            <person name="Zhang T."/>
            <person name="Dennis E.S."/>
            <person name="Mayer K.F."/>
            <person name="Peterson D.G."/>
            <person name="Rokhsar D.S."/>
            <person name="Wang X."/>
            <person name="Schmutz J."/>
        </authorList>
    </citation>
    <scope>NUCLEOTIDE SEQUENCE [LARGE SCALE GENOMIC DNA]</scope>
</reference>
<dbReference type="InterPro" id="IPR046431">
    <property type="entry name" value="FAF_dom"/>
</dbReference>
<dbReference type="Proteomes" id="UP000032304">
    <property type="component" value="Chromosome 9"/>
</dbReference>
<feature type="compositionally biased region" description="Acidic residues" evidence="2">
    <location>
        <begin position="257"/>
        <end position="275"/>
    </location>
</feature>
<evidence type="ECO:0000256" key="2">
    <source>
        <dbReference type="SAM" id="MobiDB-lite"/>
    </source>
</evidence>
<name>A0A0D2TUL8_GOSRA</name>
<protein>
    <recommendedName>
        <fullName evidence="3">FAF domain-containing protein</fullName>
    </recommendedName>
</protein>
<feature type="region of interest" description="Disordered" evidence="2">
    <location>
        <begin position="257"/>
        <end position="284"/>
    </location>
</feature>
<evidence type="ECO:0000259" key="3">
    <source>
        <dbReference type="Pfam" id="PF11250"/>
    </source>
</evidence>
<dbReference type="Pfam" id="PF11250">
    <property type="entry name" value="FAF"/>
    <property type="match status" value="1"/>
</dbReference>
<keyword evidence="5" id="KW-1185">Reference proteome</keyword>
<dbReference type="Gramene" id="KJB59136">
    <property type="protein sequence ID" value="KJB59136"/>
    <property type="gene ID" value="B456_009G240500"/>
</dbReference>
<feature type="domain" description="FAF" evidence="3">
    <location>
        <begin position="151"/>
        <end position="208"/>
    </location>
</feature>
<dbReference type="AlphaFoldDB" id="A0A0D2TUL8"/>
<gene>
    <name evidence="4" type="ORF">B456_009G240500</name>
</gene>
<comment type="similarity">
    <text evidence="1">Belongs to the fantastic four family.</text>
</comment>
<dbReference type="KEGG" id="gra:105771120"/>